<dbReference type="AlphaFoldDB" id="A0A2H3CTR9"/>
<dbReference type="EMBL" id="KZ293684">
    <property type="protein sequence ID" value="PBK86431.1"/>
    <property type="molecule type" value="Genomic_DNA"/>
</dbReference>
<evidence type="ECO:0000313" key="1">
    <source>
        <dbReference type="EMBL" id="PBK86431.1"/>
    </source>
</evidence>
<name>A0A2H3CTR9_ARMGA</name>
<accession>A0A2H3CTR9</accession>
<keyword evidence="2" id="KW-1185">Reference proteome</keyword>
<reference evidence="2" key="1">
    <citation type="journal article" date="2017" name="Nat. Ecol. Evol.">
        <title>Genome expansion and lineage-specific genetic innovations in the forest pathogenic fungi Armillaria.</title>
        <authorList>
            <person name="Sipos G."/>
            <person name="Prasanna A.N."/>
            <person name="Walter M.C."/>
            <person name="O'Connor E."/>
            <person name="Balint B."/>
            <person name="Krizsan K."/>
            <person name="Kiss B."/>
            <person name="Hess J."/>
            <person name="Varga T."/>
            <person name="Slot J."/>
            <person name="Riley R."/>
            <person name="Boka B."/>
            <person name="Rigling D."/>
            <person name="Barry K."/>
            <person name="Lee J."/>
            <person name="Mihaltcheva S."/>
            <person name="LaButti K."/>
            <person name="Lipzen A."/>
            <person name="Waldron R."/>
            <person name="Moloney N.M."/>
            <person name="Sperisen C."/>
            <person name="Kredics L."/>
            <person name="Vagvoelgyi C."/>
            <person name="Patrignani A."/>
            <person name="Fitzpatrick D."/>
            <person name="Nagy I."/>
            <person name="Doyle S."/>
            <person name="Anderson J.B."/>
            <person name="Grigoriev I.V."/>
            <person name="Gueldener U."/>
            <person name="Muensterkoetter M."/>
            <person name="Nagy L.G."/>
        </authorList>
    </citation>
    <scope>NUCLEOTIDE SEQUENCE [LARGE SCALE GENOMIC DNA]</scope>
    <source>
        <strain evidence="2">Ar21-2</strain>
    </source>
</reference>
<protein>
    <submittedName>
        <fullName evidence="1">Uncharacterized protein</fullName>
    </submittedName>
</protein>
<dbReference type="InParanoid" id="A0A2H3CTR9"/>
<dbReference type="OrthoDB" id="10536733at2759"/>
<dbReference type="Proteomes" id="UP000217790">
    <property type="component" value="Unassembled WGS sequence"/>
</dbReference>
<gene>
    <name evidence="1" type="ORF">ARMGADRAFT_1035603</name>
</gene>
<proteinExistence type="predicted"/>
<sequence>MRGEWLGLDIMPAAAAASSFSVSETKSFTHDTCPPGSTRIWFTITAQDCVPEVNDGIGFTHEETLVNAGYITAFSVLWQTKIEEVLLVISVPETFACLPQELPVHRRSGLEKRKLILRHNVPRPSRLYGVANSTHDLFADNIEGLVKRKRRLRIPQAACVPVSIFYRKHKDSDAFSVFNGSELLQETRSEELRICQGISRN</sequence>
<organism evidence="1 2">
    <name type="scientific">Armillaria gallica</name>
    <name type="common">Bulbous honey fungus</name>
    <name type="synonym">Armillaria bulbosa</name>
    <dbReference type="NCBI Taxonomy" id="47427"/>
    <lineage>
        <taxon>Eukaryota</taxon>
        <taxon>Fungi</taxon>
        <taxon>Dikarya</taxon>
        <taxon>Basidiomycota</taxon>
        <taxon>Agaricomycotina</taxon>
        <taxon>Agaricomycetes</taxon>
        <taxon>Agaricomycetidae</taxon>
        <taxon>Agaricales</taxon>
        <taxon>Marasmiineae</taxon>
        <taxon>Physalacriaceae</taxon>
        <taxon>Armillaria</taxon>
    </lineage>
</organism>
<evidence type="ECO:0000313" key="2">
    <source>
        <dbReference type="Proteomes" id="UP000217790"/>
    </source>
</evidence>